<dbReference type="SUPFAM" id="SSF53686">
    <property type="entry name" value="Tryptophan synthase beta subunit-like PLP-dependent enzymes"/>
    <property type="match status" value="1"/>
</dbReference>
<reference evidence="2 3" key="1">
    <citation type="journal article" date="2015" name="Genome Biol. Evol.">
        <title>Comparative Genomics of a Bacterivorous Green Alga Reveals Evolutionary Causalities and Consequences of Phago-Mixotrophic Mode of Nutrition.</title>
        <authorList>
            <person name="Burns J.A."/>
            <person name="Paasch A."/>
            <person name="Narechania A."/>
            <person name="Kim E."/>
        </authorList>
    </citation>
    <scope>NUCLEOTIDE SEQUENCE [LARGE SCALE GENOMIC DNA]</scope>
    <source>
        <strain evidence="2 3">PLY_AMNH</strain>
    </source>
</reference>
<proteinExistence type="predicted"/>
<dbReference type="Gene3D" id="3.40.50.1100">
    <property type="match status" value="1"/>
</dbReference>
<evidence type="ECO:0008006" key="4">
    <source>
        <dbReference type="Google" id="ProtNLM"/>
    </source>
</evidence>
<dbReference type="Proteomes" id="UP001190700">
    <property type="component" value="Unassembled WGS sequence"/>
</dbReference>
<dbReference type="EMBL" id="LGRX02002232">
    <property type="protein sequence ID" value="KAK3284599.1"/>
    <property type="molecule type" value="Genomic_DNA"/>
</dbReference>
<sequence>STHLLREEHQPGARALSAPNFERTGDVQVDDSLRWSIKEVFASIAVSDASTLNAMGAAWRQQHYALCPHSAIAVHGAQQLRNEGILREHHGPIICVATAHVAKFQEAWEKAIGQDVPLPSTPRIDALFHKEESFKVLEQDLGSDWRAHWRHRLKADIAELGVVKQSGAPLLKPRL</sequence>
<feature type="region of interest" description="Disordered" evidence="1">
    <location>
        <begin position="1"/>
        <end position="21"/>
    </location>
</feature>
<accession>A0AAE0LH48</accession>
<comment type="caution">
    <text evidence="2">The sequence shown here is derived from an EMBL/GenBank/DDBJ whole genome shotgun (WGS) entry which is preliminary data.</text>
</comment>
<dbReference type="AlphaFoldDB" id="A0AAE0LH48"/>
<feature type="compositionally biased region" description="Basic and acidic residues" evidence="1">
    <location>
        <begin position="1"/>
        <end position="11"/>
    </location>
</feature>
<dbReference type="Pfam" id="PF24857">
    <property type="entry name" value="THR4_C"/>
    <property type="match status" value="1"/>
</dbReference>
<evidence type="ECO:0000256" key="1">
    <source>
        <dbReference type="SAM" id="MobiDB-lite"/>
    </source>
</evidence>
<dbReference type="InterPro" id="IPR036052">
    <property type="entry name" value="TrpB-like_PALP_sf"/>
</dbReference>
<dbReference type="InterPro" id="IPR051166">
    <property type="entry name" value="Threonine_Synthase"/>
</dbReference>
<gene>
    <name evidence="2" type="ORF">CYMTET_7768</name>
</gene>
<name>A0AAE0LH48_9CHLO</name>
<feature type="non-terminal residue" evidence="2">
    <location>
        <position position="1"/>
    </location>
</feature>
<dbReference type="PANTHER" id="PTHR42690:SF1">
    <property type="entry name" value="THREONINE SYNTHASE-LIKE 2"/>
    <property type="match status" value="1"/>
</dbReference>
<dbReference type="PANTHER" id="PTHR42690">
    <property type="entry name" value="THREONINE SYNTHASE FAMILY MEMBER"/>
    <property type="match status" value="1"/>
</dbReference>
<organism evidence="2 3">
    <name type="scientific">Cymbomonas tetramitiformis</name>
    <dbReference type="NCBI Taxonomy" id="36881"/>
    <lineage>
        <taxon>Eukaryota</taxon>
        <taxon>Viridiplantae</taxon>
        <taxon>Chlorophyta</taxon>
        <taxon>Pyramimonadophyceae</taxon>
        <taxon>Pyramimonadales</taxon>
        <taxon>Pyramimonadaceae</taxon>
        <taxon>Cymbomonas</taxon>
    </lineage>
</organism>
<evidence type="ECO:0000313" key="3">
    <source>
        <dbReference type="Proteomes" id="UP001190700"/>
    </source>
</evidence>
<evidence type="ECO:0000313" key="2">
    <source>
        <dbReference type="EMBL" id="KAK3284599.1"/>
    </source>
</evidence>
<keyword evidence="3" id="KW-1185">Reference proteome</keyword>
<protein>
    <recommendedName>
        <fullName evidence="4">Threonine synthase</fullName>
    </recommendedName>
</protein>